<organism evidence="2 3">
    <name type="scientific">Podila verticillata NRRL 6337</name>
    <dbReference type="NCBI Taxonomy" id="1069443"/>
    <lineage>
        <taxon>Eukaryota</taxon>
        <taxon>Fungi</taxon>
        <taxon>Fungi incertae sedis</taxon>
        <taxon>Mucoromycota</taxon>
        <taxon>Mortierellomycotina</taxon>
        <taxon>Mortierellomycetes</taxon>
        <taxon>Mortierellales</taxon>
        <taxon>Mortierellaceae</taxon>
        <taxon>Podila</taxon>
    </lineage>
</organism>
<evidence type="ECO:0000313" key="2">
    <source>
        <dbReference type="EMBL" id="KFH63152.1"/>
    </source>
</evidence>
<reference evidence="2 3" key="1">
    <citation type="submission" date="2011-02" db="EMBL/GenBank/DDBJ databases">
        <title>The Genome Sequence of Mortierella verticillata NRRL 6337.</title>
        <authorList>
            <consortium name="The Broad Institute Genome Sequencing Platform"/>
            <person name="Russ C."/>
            <person name="Cuomo C."/>
            <person name="Burger G."/>
            <person name="Gray M.W."/>
            <person name="Holland P.W.H."/>
            <person name="King N."/>
            <person name="Lang F.B.F."/>
            <person name="Roger A.J."/>
            <person name="Ruiz-Trillo I."/>
            <person name="Young S.K."/>
            <person name="Zeng Q."/>
            <person name="Gargeya S."/>
            <person name="Alvarado L."/>
            <person name="Berlin A."/>
            <person name="Chapman S.B."/>
            <person name="Chen Z."/>
            <person name="Freedman E."/>
            <person name="Gellesch M."/>
            <person name="Goldberg J."/>
            <person name="Griggs A."/>
            <person name="Gujja S."/>
            <person name="Heilman E."/>
            <person name="Heiman D."/>
            <person name="Howarth C."/>
            <person name="Mehta T."/>
            <person name="Neiman D."/>
            <person name="Pearson M."/>
            <person name="Roberts A."/>
            <person name="Saif S."/>
            <person name="Shea T."/>
            <person name="Shenoy N."/>
            <person name="Sisk P."/>
            <person name="Stolte C."/>
            <person name="Sykes S."/>
            <person name="White J."/>
            <person name="Yandava C."/>
            <person name="Haas B."/>
            <person name="Nusbaum C."/>
            <person name="Birren B."/>
        </authorList>
    </citation>
    <scope>NUCLEOTIDE SEQUENCE [LARGE SCALE GENOMIC DNA]</scope>
    <source>
        <strain evidence="2 3">NRRL 6337</strain>
    </source>
</reference>
<accession>A0A086TMH5</accession>
<dbReference type="OrthoDB" id="2377901at2759"/>
<dbReference type="EMBL" id="KN042429">
    <property type="protein sequence ID" value="KFH63152.1"/>
    <property type="molecule type" value="Genomic_DNA"/>
</dbReference>
<feature type="region of interest" description="Disordered" evidence="1">
    <location>
        <begin position="1"/>
        <end position="22"/>
    </location>
</feature>
<evidence type="ECO:0008006" key="4">
    <source>
        <dbReference type="Google" id="ProtNLM"/>
    </source>
</evidence>
<feature type="region of interest" description="Disordered" evidence="1">
    <location>
        <begin position="90"/>
        <end position="129"/>
    </location>
</feature>
<proteinExistence type="predicted"/>
<name>A0A086TMH5_9FUNG</name>
<dbReference type="Proteomes" id="UP000243308">
    <property type="component" value="Unassembled WGS sequence"/>
</dbReference>
<sequence>MEFSFTLPTTSSSGTAPFQPSPAFTFQAQGTGQRTFASIEATHPQHDQSQLPLGESHGDDSYGRVAQTRAHGVGDTKQWRQRIISHIEDRIKDKRTSIQNSRRAGLNRPRENHHHSHVNSTPVESQLDMRAASQEGLSFSQLSHASSANSDEITPEEERRIVTEVWEAFKNENFEAFQAFTDAEVEDIEGEIMRLKNDYDPTYDVMMDGEQDHMQESYDHYMLLERCSALEHENAEMASALSLSVTLLSGAPCFRCRQGTFSFEPVQETTGSSLNSGVQAVRAGCRACGLCLEDPMLVHIANAARSHSRTCSSQLLFDYDLDTGLLVMCSTCDFMA</sequence>
<protein>
    <recommendedName>
        <fullName evidence="4">RPA-interacting protein C-terminal domain-containing protein</fullName>
    </recommendedName>
</protein>
<keyword evidence="3" id="KW-1185">Reference proteome</keyword>
<dbReference type="AlphaFoldDB" id="A0A086TMH5"/>
<feature type="region of interest" description="Disordered" evidence="1">
    <location>
        <begin position="42"/>
        <end position="62"/>
    </location>
</feature>
<evidence type="ECO:0000313" key="3">
    <source>
        <dbReference type="Proteomes" id="UP000243308"/>
    </source>
</evidence>
<evidence type="ECO:0000256" key="1">
    <source>
        <dbReference type="SAM" id="MobiDB-lite"/>
    </source>
</evidence>
<gene>
    <name evidence="2" type="ORF">MVEG_11189</name>
</gene>